<evidence type="ECO:0000256" key="1">
    <source>
        <dbReference type="ARBA" id="ARBA00012928"/>
    </source>
</evidence>
<dbReference type="PROSITE" id="PS50305">
    <property type="entry name" value="SIRTUIN"/>
    <property type="match status" value="1"/>
</dbReference>
<keyword evidence="4" id="KW-0479">Metal-binding</keyword>
<dbReference type="GO" id="GO:0070403">
    <property type="term" value="F:NAD+ binding"/>
    <property type="evidence" value="ECO:0007669"/>
    <property type="project" value="InterPro"/>
</dbReference>
<evidence type="ECO:0000256" key="2">
    <source>
        <dbReference type="ARBA" id="ARBA00022679"/>
    </source>
</evidence>
<dbReference type="AlphaFoldDB" id="A0A9W6KHN1"/>
<dbReference type="PANTHER" id="PTHR11085">
    <property type="entry name" value="NAD-DEPENDENT PROTEIN DEACYLASE SIRTUIN-5, MITOCHONDRIAL-RELATED"/>
    <property type="match status" value="1"/>
</dbReference>
<dbReference type="SUPFAM" id="SSF52467">
    <property type="entry name" value="DHS-like NAD/FAD-binding domain"/>
    <property type="match status" value="1"/>
</dbReference>
<dbReference type="InterPro" id="IPR003000">
    <property type="entry name" value="Sirtuin"/>
</dbReference>
<dbReference type="GO" id="GO:0046872">
    <property type="term" value="F:metal ion binding"/>
    <property type="evidence" value="ECO:0007669"/>
    <property type="project" value="UniProtKB-KW"/>
</dbReference>
<keyword evidence="7" id="KW-1185">Reference proteome</keyword>
<gene>
    <name evidence="6" type="primary">cobB2</name>
    <name evidence="6" type="ORF">GCM10017581_034300</name>
</gene>
<dbReference type="Pfam" id="PF02146">
    <property type="entry name" value="SIR2"/>
    <property type="match status" value="1"/>
</dbReference>
<feature type="binding site" evidence="4">
    <location>
        <position position="169"/>
    </location>
    <ligand>
        <name>Zn(2+)</name>
        <dbReference type="ChEBI" id="CHEBI:29105"/>
    </ligand>
</feature>
<evidence type="ECO:0000313" key="7">
    <source>
        <dbReference type="Proteomes" id="UP001143480"/>
    </source>
</evidence>
<comment type="caution">
    <text evidence="6">The sequence shown here is derived from an EMBL/GenBank/DDBJ whole genome shotgun (WGS) entry which is preliminary data.</text>
</comment>
<evidence type="ECO:0000256" key="3">
    <source>
        <dbReference type="ARBA" id="ARBA00023027"/>
    </source>
</evidence>
<feature type="domain" description="Deacetylase sirtuin-type" evidence="5">
    <location>
        <begin position="12"/>
        <end position="265"/>
    </location>
</feature>
<keyword evidence="2" id="KW-0808">Transferase</keyword>
<feature type="binding site" evidence="4">
    <location>
        <position position="172"/>
    </location>
    <ligand>
        <name>Zn(2+)</name>
        <dbReference type="ChEBI" id="CHEBI:29105"/>
    </ligand>
</feature>
<dbReference type="GO" id="GO:0017136">
    <property type="term" value="F:histone deacetylase activity, NAD-dependent"/>
    <property type="evidence" value="ECO:0007669"/>
    <property type="project" value="TreeGrafter"/>
</dbReference>
<dbReference type="InterPro" id="IPR029035">
    <property type="entry name" value="DHS-like_NAD/FAD-binding_dom"/>
</dbReference>
<dbReference type="EC" id="2.3.1.286" evidence="1"/>
<organism evidence="6 7">
    <name type="scientific">Dactylosporangium matsuzakiense</name>
    <dbReference type="NCBI Taxonomy" id="53360"/>
    <lineage>
        <taxon>Bacteria</taxon>
        <taxon>Bacillati</taxon>
        <taxon>Actinomycetota</taxon>
        <taxon>Actinomycetes</taxon>
        <taxon>Micromonosporales</taxon>
        <taxon>Micromonosporaceae</taxon>
        <taxon>Dactylosporangium</taxon>
    </lineage>
</organism>
<feature type="binding site" evidence="4">
    <location>
        <position position="147"/>
    </location>
    <ligand>
        <name>Zn(2+)</name>
        <dbReference type="ChEBI" id="CHEBI:29105"/>
    </ligand>
</feature>
<accession>A0A9W6KHN1</accession>
<evidence type="ECO:0000313" key="6">
    <source>
        <dbReference type="EMBL" id="GLL01688.1"/>
    </source>
</evidence>
<keyword evidence="4" id="KW-0862">Zinc</keyword>
<dbReference type="InterPro" id="IPR026590">
    <property type="entry name" value="Ssirtuin_cat_dom"/>
</dbReference>
<reference evidence="6" key="1">
    <citation type="journal article" date="2014" name="Int. J. Syst. Evol. Microbiol.">
        <title>Complete genome sequence of Corynebacterium casei LMG S-19264T (=DSM 44701T), isolated from a smear-ripened cheese.</title>
        <authorList>
            <consortium name="US DOE Joint Genome Institute (JGI-PGF)"/>
            <person name="Walter F."/>
            <person name="Albersmeier A."/>
            <person name="Kalinowski J."/>
            <person name="Ruckert C."/>
        </authorList>
    </citation>
    <scope>NUCLEOTIDE SEQUENCE</scope>
    <source>
        <strain evidence="6">VKM Ac-1321</strain>
    </source>
</reference>
<dbReference type="InterPro" id="IPR050134">
    <property type="entry name" value="NAD-dep_sirtuin_deacylases"/>
</dbReference>
<reference evidence="6" key="2">
    <citation type="submission" date="2023-01" db="EMBL/GenBank/DDBJ databases">
        <authorList>
            <person name="Sun Q."/>
            <person name="Evtushenko L."/>
        </authorList>
    </citation>
    <scope>NUCLEOTIDE SEQUENCE</scope>
    <source>
        <strain evidence="6">VKM Ac-1321</strain>
    </source>
</reference>
<evidence type="ECO:0000259" key="5">
    <source>
        <dbReference type="PROSITE" id="PS50305"/>
    </source>
</evidence>
<evidence type="ECO:0000256" key="4">
    <source>
        <dbReference type="PROSITE-ProRule" id="PRU00236"/>
    </source>
</evidence>
<dbReference type="PANTHER" id="PTHR11085:SF4">
    <property type="entry name" value="NAD-DEPENDENT PROTEIN DEACYLASE"/>
    <property type="match status" value="1"/>
</dbReference>
<dbReference type="Gene3D" id="2.20.28.200">
    <property type="match status" value="1"/>
</dbReference>
<dbReference type="Proteomes" id="UP001143480">
    <property type="component" value="Unassembled WGS sequence"/>
</dbReference>
<name>A0A9W6KHN1_9ACTN</name>
<protein>
    <recommendedName>
        <fullName evidence="1">protein acetyllysine N-acetyltransferase</fullName>
        <ecNumber evidence="1">2.3.1.286</ecNumber>
    </recommendedName>
</protein>
<feature type="active site" description="Proton acceptor" evidence="4">
    <location>
        <position position="136"/>
    </location>
</feature>
<keyword evidence="3" id="KW-0520">NAD</keyword>
<feature type="binding site" evidence="4">
    <location>
        <position position="144"/>
    </location>
    <ligand>
        <name>Zn(2+)</name>
        <dbReference type="ChEBI" id="CHEBI:29105"/>
    </ligand>
</feature>
<sequence length="265" mass="28257">MRLHTRKLIDRTLPTLSAMYEATEWIAQGHVVALTGAGISTDSGIPDFRGPNGVWTRDPEAMKLSSIEHYVADPDVRRRAWQERLTHPAWSAQPNAAHLALADLDRAGLLDAVVTQNIDGLHQRGGLPGDKVIELHGTVHETECLQCGARGPMPETLARVRAGEDDPACLGCGGMLKSATISFGQQMNMATLTAAAEASMYCRTFIAIGTSLTVHPAAGLVTVAAKQGAKIVILNDAETPYDAIADEVIREPIGQVLPKLTAPAT</sequence>
<dbReference type="EMBL" id="BSFP01000018">
    <property type="protein sequence ID" value="GLL01688.1"/>
    <property type="molecule type" value="Genomic_DNA"/>
</dbReference>
<proteinExistence type="predicted"/>
<dbReference type="Gene3D" id="3.40.50.1220">
    <property type="entry name" value="TPP-binding domain"/>
    <property type="match status" value="1"/>
</dbReference>